<keyword evidence="3 8" id="KW-0812">Transmembrane</keyword>
<dbReference type="PANTHER" id="PTHR32361">
    <property type="entry name" value="FERRIC/CUPRIC REDUCTASE TRANSMEMBRANE COMPONENT"/>
    <property type="match status" value="1"/>
</dbReference>
<keyword evidence="4 8" id="KW-1133">Transmembrane helix</keyword>
<dbReference type="InterPro" id="IPR013130">
    <property type="entry name" value="Fe3_Rdtase_TM_dom"/>
</dbReference>
<gene>
    <name evidence="11" type="ORF">QBC47DRAFT_434190</name>
</gene>
<evidence type="ECO:0000256" key="6">
    <source>
        <dbReference type="ARBA" id="ARBA00023136"/>
    </source>
</evidence>
<evidence type="ECO:0000256" key="4">
    <source>
        <dbReference type="ARBA" id="ARBA00022989"/>
    </source>
</evidence>
<feature type="transmembrane region" description="Helical" evidence="8">
    <location>
        <begin position="418"/>
        <end position="435"/>
    </location>
</feature>
<sequence>MKLARNLATQLFLLPFLHIWAQDVLLPGYGNYPWNPICAQSCLQSFRSYLLNCTDLELAKKPFDPIAPPTPPSCYASDPAFLTSAAWCFFSRCPDESIASLEAYWQVAATGLKTLPPRWSYTIALDRVSPKPPAMQLTMTDISLNQTSLLPEASYLAAANGMVSLYAEQVRESKYSITLLVFALGLPIVLTWGTRWLPFCQILSDKIKPYLIYPSLLRRYNLTPLPYLLGNVPTLGQTLYITLFTVLNILLAALGYRSYLPNAFYLTQHKEILNHVTIRTGAFAFVLLPILLLFSSRNNILLFGHLTRWPHSTYLLLHRWVARLFLVHVAVHSIAALQIYSFFADTAWWDWGVAATVLTVVITLGSGLYVRRARYDVFLVMHVVLAVLILVGSWYHLVGWYAYLGKTVGTKNTYGYEIWLYFAFAVWGFDRLVRVGRMVRWGVRRARVTEVCEGRYVRVDVPGVRWSGLGEHVFVCFPSARPWTPWESHPFSVIPTHLLREDIAQRTVEQDRNDEAGAGVDVEKQQVHKTRVRSATPPPTERTPKPNSDSETAFTSTAGITLFIRKSSGLTSYLKPSTKRILTLLDGPYPSISPLSKTSLLQCDRLLIVAGGIGITGALPWAHSGHPNVKLVWSVKEASRGLADALHASLGRVVSKEVRVGSRFDVQELIEEEEKAGWDRIGVVGCGPGGLCDDLRAAVVVAGRRGRAVFELEIDSYSL</sequence>
<evidence type="ECO:0000259" key="10">
    <source>
        <dbReference type="Pfam" id="PF01794"/>
    </source>
</evidence>
<dbReference type="GO" id="GO:0015677">
    <property type="term" value="P:copper ion import"/>
    <property type="evidence" value="ECO:0007669"/>
    <property type="project" value="TreeGrafter"/>
</dbReference>
<dbReference type="GO" id="GO:0006879">
    <property type="term" value="P:intracellular iron ion homeostasis"/>
    <property type="evidence" value="ECO:0007669"/>
    <property type="project" value="TreeGrafter"/>
</dbReference>
<dbReference type="Pfam" id="PF01794">
    <property type="entry name" value="Ferric_reduct"/>
    <property type="match status" value="1"/>
</dbReference>
<feature type="transmembrane region" description="Helical" evidence="8">
    <location>
        <begin position="276"/>
        <end position="294"/>
    </location>
</feature>
<comment type="subcellular location">
    <subcellularLocation>
        <location evidence="1">Membrane</location>
        <topology evidence="1">Multi-pass membrane protein</topology>
    </subcellularLocation>
</comment>
<dbReference type="AlphaFoldDB" id="A0AAJ0B5R3"/>
<feature type="transmembrane region" description="Helical" evidence="8">
    <location>
        <begin position="377"/>
        <end position="398"/>
    </location>
</feature>
<feature type="signal peptide" evidence="9">
    <location>
        <begin position="1"/>
        <end position="21"/>
    </location>
</feature>
<dbReference type="EMBL" id="MU839842">
    <property type="protein sequence ID" value="KAK1751294.1"/>
    <property type="molecule type" value="Genomic_DNA"/>
</dbReference>
<evidence type="ECO:0000256" key="8">
    <source>
        <dbReference type="SAM" id="Phobius"/>
    </source>
</evidence>
<dbReference type="CDD" id="cd06186">
    <property type="entry name" value="NOX_Duox_like_FAD_NADP"/>
    <property type="match status" value="1"/>
</dbReference>
<keyword evidence="2" id="KW-0813">Transport</keyword>
<reference evidence="11" key="1">
    <citation type="submission" date="2023-06" db="EMBL/GenBank/DDBJ databases">
        <title>Genome-scale phylogeny and comparative genomics of the fungal order Sordariales.</title>
        <authorList>
            <consortium name="Lawrence Berkeley National Laboratory"/>
            <person name="Hensen N."/>
            <person name="Bonometti L."/>
            <person name="Westerberg I."/>
            <person name="Brannstrom I.O."/>
            <person name="Guillou S."/>
            <person name="Cros-Aarteil S."/>
            <person name="Calhoun S."/>
            <person name="Haridas S."/>
            <person name="Kuo A."/>
            <person name="Mondo S."/>
            <person name="Pangilinan J."/>
            <person name="Riley R."/>
            <person name="Labutti K."/>
            <person name="Andreopoulos B."/>
            <person name="Lipzen A."/>
            <person name="Chen C."/>
            <person name="Yanf M."/>
            <person name="Daum C."/>
            <person name="Ng V."/>
            <person name="Clum A."/>
            <person name="Steindorff A."/>
            <person name="Ohm R."/>
            <person name="Martin F."/>
            <person name="Silar P."/>
            <person name="Natvig D."/>
            <person name="Lalanne C."/>
            <person name="Gautier V."/>
            <person name="Ament-Velasquez S.L."/>
            <person name="Kruys A."/>
            <person name="Hutchinson M.I."/>
            <person name="Powell A.J."/>
            <person name="Barry K."/>
            <person name="Miller A.N."/>
            <person name="Grigoriev I.V."/>
            <person name="Debuchy R."/>
            <person name="Gladieux P."/>
            <person name="Thoren M.H."/>
            <person name="Johannesson H."/>
        </authorList>
    </citation>
    <scope>NUCLEOTIDE SEQUENCE</scope>
    <source>
        <strain evidence="11">PSN4</strain>
    </source>
</reference>
<proteinExistence type="predicted"/>
<dbReference type="GO" id="GO:0006826">
    <property type="term" value="P:iron ion transport"/>
    <property type="evidence" value="ECO:0007669"/>
    <property type="project" value="TreeGrafter"/>
</dbReference>
<dbReference type="SUPFAM" id="SSF52343">
    <property type="entry name" value="Ferredoxin reductase-like, C-terminal NADP-linked domain"/>
    <property type="match status" value="1"/>
</dbReference>
<feature type="transmembrane region" description="Helical" evidence="8">
    <location>
        <begin position="349"/>
        <end position="370"/>
    </location>
</feature>
<feature type="transmembrane region" description="Helical" evidence="8">
    <location>
        <begin position="175"/>
        <end position="197"/>
    </location>
</feature>
<evidence type="ECO:0000256" key="1">
    <source>
        <dbReference type="ARBA" id="ARBA00004141"/>
    </source>
</evidence>
<keyword evidence="12" id="KW-1185">Reference proteome</keyword>
<dbReference type="GO" id="GO:0000293">
    <property type="term" value="F:ferric-chelate reductase activity"/>
    <property type="evidence" value="ECO:0007669"/>
    <property type="project" value="TreeGrafter"/>
</dbReference>
<evidence type="ECO:0000256" key="5">
    <source>
        <dbReference type="ARBA" id="ARBA00023065"/>
    </source>
</evidence>
<keyword evidence="6 8" id="KW-0472">Membrane</keyword>
<comment type="caution">
    <text evidence="11">The sequence shown here is derived from an EMBL/GenBank/DDBJ whole genome shotgun (WGS) entry which is preliminary data.</text>
</comment>
<feature type="chain" id="PRO_5042505098" evidence="9">
    <location>
        <begin position="22"/>
        <end position="719"/>
    </location>
</feature>
<feature type="domain" description="Ferric oxidoreductase" evidence="10">
    <location>
        <begin position="280"/>
        <end position="392"/>
    </location>
</feature>
<feature type="region of interest" description="Disordered" evidence="7">
    <location>
        <begin position="510"/>
        <end position="553"/>
    </location>
</feature>
<organism evidence="11 12">
    <name type="scientific">Echria macrotheca</name>
    <dbReference type="NCBI Taxonomy" id="438768"/>
    <lineage>
        <taxon>Eukaryota</taxon>
        <taxon>Fungi</taxon>
        <taxon>Dikarya</taxon>
        <taxon>Ascomycota</taxon>
        <taxon>Pezizomycotina</taxon>
        <taxon>Sordariomycetes</taxon>
        <taxon>Sordariomycetidae</taxon>
        <taxon>Sordariales</taxon>
        <taxon>Schizotheciaceae</taxon>
        <taxon>Echria</taxon>
    </lineage>
</organism>
<evidence type="ECO:0000256" key="3">
    <source>
        <dbReference type="ARBA" id="ARBA00022692"/>
    </source>
</evidence>
<accession>A0AAJ0B5R3</accession>
<evidence type="ECO:0000256" key="9">
    <source>
        <dbReference type="SAM" id="SignalP"/>
    </source>
</evidence>
<protein>
    <submittedName>
        <fullName evidence="11">Ferric reductase-like transmembrane component</fullName>
    </submittedName>
</protein>
<feature type="transmembrane region" description="Helical" evidence="8">
    <location>
        <begin position="238"/>
        <end position="256"/>
    </location>
</feature>
<feature type="compositionally biased region" description="Basic and acidic residues" evidence="7">
    <location>
        <begin position="510"/>
        <end position="526"/>
    </location>
</feature>
<dbReference type="InterPro" id="IPR039261">
    <property type="entry name" value="FNR_nucleotide-bd"/>
</dbReference>
<evidence type="ECO:0000313" key="11">
    <source>
        <dbReference type="EMBL" id="KAK1751294.1"/>
    </source>
</evidence>
<dbReference type="InterPro" id="IPR051410">
    <property type="entry name" value="Ferric/Cupric_Reductase"/>
</dbReference>
<keyword evidence="5" id="KW-0406">Ion transport</keyword>
<evidence type="ECO:0000313" key="12">
    <source>
        <dbReference type="Proteomes" id="UP001239445"/>
    </source>
</evidence>
<evidence type="ECO:0000256" key="2">
    <source>
        <dbReference type="ARBA" id="ARBA00022448"/>
    </source>
</evidence>
<name>A0AAJ0B5R3_9PEZI</name>
<dbReference type="PANTHER" id="PTHR32361:SF9">
    <property type="entry name" value="FERRIC REDUCTASE TRANSMEMBRANE COMPONENT 3-RELATED"/>
    <property type="match status" value="1"/>
</dbReference>
<dbReference type="Proteomes" id="UP001239445">
    <property type="component" value="Unassembled WGS sequence"/>
</dbReference>
<dbReference type="GO" id="GO:0005886">
    <property type="term" value="C:plasma membrane"/>
    <property type="evidence" value="ECO:0007669"/>
    <property type="project" value="TreeGrafter"/>
</dbReference>
<evidence type="ECO:0000256" key="7">
    <source>
        <dbReference type="SAM" id="MobiDB-lite"/>
    </source>
</evidence>
<keyword evidence="9" id="KW-0732">Signal</keyword>